<dbReference type="Proteomes" id="UP000763641">
    <property type="component" value="Unassembled WGS sequence"/>
</dbReference>
<name>A0ABS2D5Y3_9SPHN</name>
<organism evidence="1 2">
    <name type="scientific">Sphingomonas longa</name>
    <dbReference type="NCBI Taxonomy" id="2778730"/>
    <lineage>
        <taxon>Bacteria</taxon>
        <taxon>Pseudomonadati</taxon>
        <taxon>Pseudomonadota</taxon>
        <taxon>Alphaproteobacteria</taxon>
        <taxon>Sphingomonadales</taxon>
        <taxon>Sphingomonadaceae</taxon>
        <taxon>Sphingomonas</taxon>
    </lineage>
</organism>
<proteinExistence type="predicted"/>
<accession>A0ABS2D5Y3</accession>
<reference evidence="1 2" key="1">
    <citation type="submission" date="2020-12" db="EMBL/GenBank/DDBJ databases">
        <title>Sphingomonas sp.</title>
        <authorList>
            <person name="Kim M.K."/>
        </authorList>
    </citation>
    <scope>NUCLEOTIDE SEQUENCE [LARGE SCALE GENOMIC DNA]</scope>
    <source>
        <strain evidence="1 2">BT552</strain>
    </source>
</reference>
<keyword evidence="2" id="KW-1185">Reference proteome</keyword>
<dbReference type="RefSeq" id="WP_204198017.1">
    <property type="nucleotide sequence ID" value="NZ_JAFEMC010000002.1"/>
</dbReference>
<comment type="caution">
    <text evidence="1">The sequence shown here is derived from an EMBL/GenBank/DDBJ whole genome shotgun (WGS) entry which is preliminary data.</text>
</comment>
<evidence type="ECO:0000313" key="2">
    <source>
        <dbReference type="Proteomes" id="UP000763641"/>
    </source>
</evidence>
<sequence>MGTKPKIFVSAIVDETPKCLFSVSDSSKGRVNISIRHGDEIELGDGSKRLIGQGSHITIHPNLKSATGSTTIHGTLNMEGQQTLESHMLVEGPRSRLGVFVAGAAAGELSHKMFDFEARPRDQIVSLCTYDPRFSALNFFIMVLASDGESPDIPGFVKHTVKLSCFKIAIYHVFRLLPSIIGLVALPITRKWHTSGYFGPAVRQKGIDPMNYDHIEKLFQLLGKLSDGYRAKLMAISNGDDYLKYVSLVDSLLEAPIKASDLPLSAFQ</sequence>
<evidence type="ECO:0000313" key="1">
    <source>
        <dbReference type="EMBL" id="MBM6576325.1"/>
    </source>
</evidence>
<protein>
    <submittedName>
        <fullName evidence="1">Uncharacterized protein</fullName>
    </submittedName>
</protein>
<gene>
    <name evidence="1" type="ORF">ILT43_08065</name>
</gene>
<dbReference type="EMBL" id="JAFEMC010000002">
    <property type="protein sequence ID" value="MBM6576325.1"/>
    <property type="molecule type" value="Genomic_DNA"/>
</dbReference>